<dbReference type="PANTHER" id="PTHR11941">
    <property type="entry name" value="ENOYL-COA HYDRATASE-RELATED"/>
    <property type="match status" value="1"/>
</dbReference>
<dbReference type="Gene3D" id="1.10.12.10">
    <property type="entry name" value="Lyase 2-enoyl-coa Hydratase, Chain A, domain 2"/>
    <property type="match status" value="1"/>
</dbReference>
<comment type="caution">
    <text evidence="4">The sequence shown here is derived from an EMBL/GenBank/DDBJ whole genome shotgun (WGS) entry which is preliminary data.</text>
</comment>
<dbReference type="GO" id="GO:0006635">
    <property type="term" value="P:fatty acid beta-oxidation"/>
    <property type="evidence" value="ECO:0007669"/>
    <property type="project" value="TreeGrafter"/>
</dbReference>
<organism evidence="4 5">
    <name type="scientific">Penicillium salamii</name>
    <dbReference type="NCBI Taxonomy" id="1612424"/>
    <lineage>
        <taxon>Eukaryota</taxon>
        <taxon>Fungi</taxon>
        <taxon>Dikarya</taxon>
        <taxon>Ascomycota</taxon>
        <taxon>Pezizomycotina</taxon>
        <taxon>Eurotiomycetes</taxon>
        <taxon>Eurotiomycetidae</taxon>
        <taxon>Eurotiales</taxon>
        <taxon>Aspergillaceae</taxon>
        <taxon>Penicillium</taxon>
    </lineage>
</organism>
<evidence type="ECO:0000313" key="4">
    <source>
        <dbReference type="EMBL" id="CAG8366631.1"/>
    </source>
</evidence>
<dbReference type="FunFam" id="1.10.12.10:FF:000001">
    <property type="entry name" value="Probable enoyl-CoA hydratase, mitochondrial"/>
    <property type="match status" value="1"/>
</dbReference>
<evidence type="ECO:0000313" key="5">
    <source>
        <dbReference type="Proteomes" id="UP001152592"/>
    </source>
</evidence>
<dbReference type="OrthoDB" id="410701at2759"/>
<dbReference type="EMBL" id="CAJVPD010000210">
    <property type="protein sequence ID" value="CAG8366631.1"/>
    <property type="molecule type" value="Genomic_DNA"/>
</dbReference>
<evidence type="ECO:0000256" key="2">
    <source>
        <dbReference type="ARBA" id="ARBA00023026"/>
    </source>
</evidence>
<evidence type="ECO:0000256" key="3">
    <source>
        <dbReference type="ARBA" id="ARBA00023239"/>
    </source>
</evidence>
<protein>
    <submittedName>
        <fullName evidence="4">Uncharacterized protein</fullName>
    </submittedName>
</protein>
<evidence type="ECO:0000256" key="1">
    <source>
        <dbReference type="ARBA" id="ARBA00005254"/>
    </source>
</evidence>
<dbReference type="Pfam" id="PF00378">
    <property type="entry name" value="ECH_1"/>
    <property type="match status" value="1"/>
</dbReference>
<accession>A0A9W4NHA1</accession>
<gene>
    <name evidence="4" type="ORF">PSALAMII_LOCUS4181</name>
</gene>
<reference evidence="4" key="1">
    <citation type="submission" date="2021-07" db="EMBL/GenBank/DDBJ databases">
        <authorList>
            <person name="Branca A.L. A."/>
        </authorList>
    </citation>
    <scope>NUCLEOTIDE SEQUENCE</scope>
</reference>
<dbReference type="Proteomes" id="UP001152592">
    <property type="component" value="Unassembled WGS sequence"/>
</dbReference>
<dbReference type="InterPro" id="IPR001753">
    <property type="entry name" value="Enoyl-CoA_hydra/iso"/>
</dbReference>
<comment type="similarity">
    <text evidence="1">Belongs to the enoyl-CoA hydratase/isomerase family.</text>
</comment>
<keyword evidence="2" id="KW-0843">Virulence</keyword>
<proteinExistence type="inferred from homology"/>
<dbReference type="GO" id="GO:0005739">
    <property type="term" value="C:mitochondrion"/>
    <property type="evidence" value="ECO:0007669"/>
    <property type="project" value="TreeGrafter"/>
</dbReference>
<dbReference type="AlphaFoldDB" id="A0A9W4NHA1"/>
<dbReference type="InterPro" id="IPR029045">
    <property type="entry name" value="ClpP/crotonase-like_dom_sf"/>
</dbReference>
<name>A0A9W4NHA1_9EURO</name>
<dbReference type="CDD" id="cd06558">
    <property type="entry name" value="crotonase-like"/>
    <property type="match status" value="1"/>
</dbReference>
<sequence length="311" mass="33327">MASIMSSRLVRVSVPLAHLRATAVPARVFISRYSTDTQQDVIKTQQIPAPGSGHVRVLQLNRPQARNAISSQLLDSLSKHVDAIAAEGGNGPTRALVIASNSDAAFCAGADLKERAGMSQAETEDFLLKLRATFKDIASLQIPTISSVSSMALGGGLELALCTHLRVFASSSVVALPETRLAIIPGAGGTYRLPSVVGVNRARDMILTGRRVTGPESYFIGLCDRLVEVLPEEEGQDGVARERVLRESIKLALDICEGGPIAIKMALQAVDAHTLGERAENAAYEGVVETDDRYEALRAFVEKRKPAFRGR</sequence>
<dbReference type="SUPFAM" id="SSF52096">
    <property type="entry name" value="ClpP/crotonase"/>
    <property type="match status" value="1"/>
</dbReference>
<keyword evidence="3" id="KW-0456">Lyase</keyword>
<dbReference type="InterPro" id="IPR014748">
    <property type="entry name" value="Enoyl-CoA_hydra_C"/>
</dbReference>
<dbReference type="Gene3D" id="3.90.226.10">
    <property type="entry name" value="2-enoyl-CoA Hydratase, Chain A, domain 1"/>
    <property type="match status" value="1"/>
</dbReference>
<dbReference type="PANTHER" id="PTHR11941:SF171">
    <property type="entry name" value="SD19268P"/>
    <property type="match status" value="1"/>
</dbReference>
<dbReference type="FunFam" id="3.90.226.10:FF:000058">
    <property type="entry name" value="Enoyl-CoA hydratase/isomerase family protein"/>
    <property type="match status" value="1"/>
</dbReference>
<dbReference type="GO" id="GO:0016836">
    <property type="term" value="F:hydro-lyase activity"/>
    <property type="evidence" value="ECO:0007669"/>
    <property type="project" value="UniProtKB-ARBA"/>
</dbReference>